<evidence type="ECO:0000256" key="1">
    <source>
        <dbReference type="ARBA" id="ARBA00010203"/>
    </source>
</evidence>
<dbReference type="AlphaFoldDB" id="A0A381T389"/>
<sequence>MDNRFNDLSSKEWLPFQKSFTRFETMEALVRSNLRFFTKPSSSSEPAIAAWGNAEFMDIAKSCAEDLNIRYDVEEQELSFLACDLTGNESEPESIQACMDWISSSGPRLGHQKFLWVLVSNALLDQSGLPLTWSISNVLSGFLTRKDEKIICLPGGRTWTALYFRRDEQSQMTEPRLEAAGLRRWKNNTLPGWFIIKPRPRSKDEILHPAKYPEELVRLYLDHFSREGDLVFDPMSGTGSTQVAALKLKRMTYGVELSPLFHQIAQERCRENLGPGGKFKLIQGDARKIESMKFPTMDYVITSPPYWDMLNMKGAEIQAARRQKGLKTSYSDNKNDLGNETDYDTFLNLLFEVYQQTANLLKSGGCLTIVVKNVKKKGLHYPLAFDLGEKLTAAGMSIAHLGFWCQDDLRIAPYGYRYTWVSNTFHHYCLTFQKP</sequence>
<dbReference type="PROSITE" id="PS00093">
    <property type="entry name" value="N4_MTASE"/>
    <property type="match status" value="1"/>
</dbReference>
<dbReference type="InterPro" id="IPR002941">
    <property type="entry name" value="DNA_methylase_N4/N6"/>
</dbReference>
<dbReference type="GO" id="GO:0008170">
    <property type="term" value="F:N-methyltransferase activity"/>
    <property type="evidence" value="ECO:0007669"/>
    <property type="project" value="InterPro"/>
</dbReference>
<evidence type="ECO:0000256" key="7">
    <source>
        <dbReference type="ARBA" id="ARBA00023125"/>
    </source>
</evidence>
<dbReference type="EC" id="2.1.1.113" evidence="2"/>
<evidence type="ECO:0000259" key="9">
    <source>
        <dbReference type="Pfam" id="PF01555"/>
    </source>
</evidence>
<dbReference type="PRINTS" id="PR00508">
    <property type="entry name" value="S21N4MTFRASE"/>
</dbReference>
<evidence type="ECO:0000256" key="5">
    <source>
        <dbReference type="ARBA" id="ARBA00022691"/>
    </source>
</evidence>
<keyword evidence="4" id="KW-0808">Transferase</keyword>
<name>A0A381T389_9ZZZZ</name>
<dbReference type="InterPro" id="IPR001091">
    <property type="entry name" value="RM_Methyltransferase"/>
</dbReference>
<organism evidence="10">
    <name type="scientific">marine metagenome</name>
    <dbReference type="NCBI Taxonomy" id="408172"/>
    <lineage>
        <taxon>unclassified sequences</taxon>
        <taxon>metagenomes</taxon>
        <taxon>ecological metagenomes</taxon>
    </lineage>
</organism>
<dbReference type="SUPFAM" id="SSF53335">
    <property type="entry name" value="S-adenosyl-L-methionine-dependent methyltransferases"/>
    <property type="match status" value="2"/>
</dbReference>
<comment type="catalytic activity">
    <reaction evidence="8">
        <text>a 2'-deoxycytidine in DNA + S-adenosyl-L-methionine = an N(4)-methyl-2'-deoxycytidine in DNA + S-adenosyl-L-homocysteine + H(+)</text>
        <dbReference type="Rhea" id="RHEA:16857"/>
        <dbReference type="Rhea" id="RHEA-COMP:11369"/>
        <dbReference type="Rhea" id="RHEA-COMP:13674"/>
        <dbReference type="ChEBI" id="CHEBI:15378"/>
        <dbReference type="ChEBI" id="CHEBI:57856"/>
        <dbReference type="ChEBI" id="CHEBI:59789"/>
        <dbReference type="ChEBI" id="CHEBI:85452"/>
        <dbReference type="ChEBI" id="CHEBI:137933"/>
        <dbReference type="EC" id="2.1.1.113"/>
    </reaction>
</comment>
<keyword evidence="7" id="KW-0238">DNA-binding</keyword>
<accession>A0A381T389</accession>
<evidence type="ECO:0000256" key="8">
    <source>
        <dbReference type="ARBA" id="ARBA00049120"/>
    </source>
</evidence>
<dbReference type="GO" id="GO:0032259">
    <property type="term" value="P:methylation"/>
    <property type="evidence" value="ECO:0007669"/>
    <property type="project" value="UniProtKB-KW"/>
</dbReference>
<comment type="similarity">
    <text evidence="1">Belongs to the N(4)/N(6)-methyltransferase family. N(4) subfamily.</text>
</comment>
<keyword evidence="3" id="KW-0489">Methyltransferase</keyword>
<gene>
    <name evidence="10" type="ORF">METZ01_LOCUS61007</name>
</gene>
<dbReference type="Gene3D" id="3.40.50.150">
    <property type="entry name" value="Vaccinia Virus protein VP39"/>
    <property type="match status" value="2"/>
</dbReference>
<feature type="domain" description="DNA methylase N-4/N-6" evidence="9">
    <location>
        <begin position="185"/>
        <end position="267"/>
    </location>
</feature>
<dbReference type="InterPro" id="IPR029063">
    <property type="entry name" value="SAM-dependent_MTases_sf"/>
</dbReference>
<dbReference type="GO" id="GO:0003677">
    <property type="term" value="F:DNA binding"/>
    <property type="evidence" value="ECO:0007669"/>
    <property type="project" value="UniProtKB-KW"/>
</dbReference>
<keyword evidence="6" id="KW-0680">Restriction system</keyword>
<dbReference type="CDD" id="cd02440">
    <property type="entry name" value="AdoMet_MTases"/>
    <property type="match status" value="1"/>
</dbReference>
<keyword evidence="5" id="KW-0949">S-adenosyl-L-methionine</keyword>
<proteinExistence type="inferred from homology"/>
<evidence type="ECO:0000313" key="10">
    <source>
        <dbReference type="EMBL" id="SVA08153.1"/>
    </source>
</evidence>
<evidence type="ECO:0000256" key="6">
    <source>
        <dbReference type="ARBA" id="ARBA00022747"/>
    </source>
</evidence>
<evidence type="ECO:0000256" key="2">
    <source>
        <dbReference type="ARBA" id="ARBA00012185"/>
    </source>
</evidence>
<dbReference type="GO" id="GO:0009307">
    <property type="term" value="P:DNA restriction-modification system"/>
    <property type="evidence" value="ECO:0007669"/>
    <property type="project" value="UniProtKB-KW"/>
</dbReference>
<evidence type="ECO:0000256" key="3">
    <source>
        <dbReference type="ARBA" id="ARBA00022603"/>
    </source>
</evidence>
<protein>
    <recommendedName>
        <fullName evidence="2">site-specific DNA-methyltransferase (cytosine-N(4)-specific)</fullName>
        <ecNumber evidence="2">2.1.1.113</ecNumber>
    </recommendedName>
</protein>
<dbReference type="InterPro" id="IPR017985">
    <property type="entry name" value="MeTrfase_CN4_CS"/>
</dbReference>
<dbReference type="Pfam" id="PF01555">
    <property type="entry name" value="N6_N4_Mtase"/>
    <property type="match status" value="1"/>
</dbReference>
<reference evidence="10" key="1">
    <citation type="submission" date="2018-05" db="EMBL/GenBank/DDBJ databases">
        <authorList>
            <person name="Lanie J.A."/>
            <person name="Ng W.-L."/>
            <person name="Kazmierczak K.M."/>
            <person name="Andrzejewski T.M."/>
            <person name="Davidsen T.M."/>
            <person name="Wayne K.J."/>
            <person name="Tettelin H."/>
            <person name="Glass J.I."/>
            <person name="Rusch D."/>
            <person name="Podicherti R."/>
            <person name="Tsui H.-C.T."/>
            <person name="Winkler M.E."/>
        </authorList>
    </citation>
    <scope>NUCLEOTIDE SEQUENCE</scope>
</reference>
<dbReference type="EMBL" id="UINC01003650">
    <property type="protein sequence ID" value="SVA08153.1"/>
    <property type="molecule type" value="Genomic_DNA"/>
</dbReference>
<evidence type="ECO:0000256" key="4">
    <source>
        <dbReference type="ARBA" id="ARBA00022679"/>
    </source>
</evidence>
<dbReference type="GO" id="GO:0015667">
    <property type="term" value="F:site-specific DNA-methyltransferase (cytosine-N4-specific) activity"/>
    <property type="evidence" value="ECO:0007669"/>
    <property type="project" value="UniProtKB-EC"/>
</dbReference>